<keyword evidence="2" id="KW-1185">Reference proteome</keyword>
<gene>
    <name evidence="1" type="ORF">GCM10010412_091860</name>
</gene>
<proteinExistence type="predicted"/>
<evidence type="ECO:0000313" key="2">
    <source>
        <dbReference type="Proteomes" id="UP001501666"/>
    </source>
</evidence>
<accession>A0ABN3TA03</accession>
<protein>
    <recommendedName>
        <fullName evidence="3">Short subunit dehydrogenase</fullName>
    </recommendedName>
</protein>
<dbReference type="SUPFAM" id="SSF51735">
    <property type="entry name" value="NAD(P)-binding Rossmann-fold domains"/>
    <property type="match status" value="1"/>
</dbReference>
<evidence type="ECO:0008006" key="3">
    <source>
        <dbReference type="Google" id="ProtNLM"/>
    </source>
</evidence>
<organism evidence="1 2">
    <name type="scientific">Nonomuraea recticatena</name>
    <dbReference type="NCBI Taxonomy" id="46178"/>
    <lineage>
        <taxon>Bacteria</taxon>
        <taxon>Bacillati</taxon>
        <taxon>Actinomycetota</taxon>
        <taxon>Actinomycetes</taxon>
        <taxon>Streptosporangiales</taxon>
        <taxon>Streptosporangiaceae</taxon>
        <taxon>Nonomuraea</taxon>
    </lineage>
</organism>
<name>A0ABN3TA03_9ACTN</name>
<dbReference type="Proteomes" id="UP001501666">
    <property type="component" value="Unassembled WGS sequence"/>
</dbReference>
<dbReference type="InterPro" id="IPR036291">
    <property type="entry name" value="NAD(P)-bd_dom_sf"/>
</dbReference>
<dbReference type="Gene3D" id="3.40.50.720">
    <property type="entry name" value="NAD(P)-binding Rossmann-like Domain"/>
    <property type="match status" value="1"/>
</dbReference>
<comment type="caution">
    <text evidence="1">The sequence shown here is derived from an EMBL/GenBank/DDBJ whole genome shotgun (WGS) entry which is preliminary data.</text>
</comment>
<evidence type="ECO:0000313" key="1">
    <source>
        <dbReference type="EMBL" id="GAA2697172.1"/>
    </source>
</evidence>
<reference evidence="1 2" key="1">
    <citation type="journal article" date="2019" name="Int. J. Syst. Evol. Microbiol.">
        <title>The Global Catalogue of Microorganisms (GCM) 10K type strain sequencing project: providing services to taxonomists for standard genome sequencing and annotation.</title>
        <authorList>
            <consortium name="The Broad Institute Genomics Platform"/>
            <consortium name="The Broad Institute Genome Sequencing Center for Infectious Disease"/>
            <person name="Wu L."/>
            <person name="Ma J."/>
        </authorList>
    </citation>
    <scope>NUCLEOTIDE SEQUENCE [LARGE SCALE GENOMIC DNA]</scope>
    <source>
        <strain evidence="1 2">JCM 6835</strain>
    </source>
</reference>
<dbReference type="EMBL" id="BAAATE010000046">
    <property type="protein sequence ID" value="GAA2697172.1"/>
    <property type="molecule type" value="Genomic_DNA"/>
</dbReference>
<sequence>MSAMPPHVLVIGGTGILAPAVGTLARRGTVVSVVSRSAARVAALRDGLATAGGARVNGVIADVTDPPALAAALDEAAGTCGPIGLALVYQPFAPAEAWDTLVPRVGELLVTVLVSNYAAEDAPPPPLREGHHERLLVRHLLLGWHRDVNGVRWHTPEEVSTAAVGVADRRASTVLGAVRPWTERPGS</sequence>